<keyword evidence="2" id="KW-0694">RNA-binding</keyword>
<dbReference type="NCBIfam" id="TIGR01876">
    <property type="entry name" value="cas_Cas5d"/>
    <property type="match status" value="1"/>
</dbReference>
<dbReference type="GO" id="GO:0003723">
    <property type="term" value="F:RNA binding"/>
    <property type="evidence" value="ECO:0007669"/>
    <property type="project" value="UniProtKB-UniRule"/>
</dbReference>
<dbReference type="CDD" id="cd09752">
    <property type="entry name" value="Cas5_I-C"/>
    <property type="match status" value="1"/>
</dbReference>
<accession>A0AAW7JM63</accession>
<comment type="caution">
    <text evidence="3">The sequence shown here is derived from an EMBL/GenBank/DDBJ whole genome shotgun (WGS) entry which is preliminary data.</text>
</comment>
<evidence type="ECO:0000256" key="2">
    <source>
        <dbReference type="PIRNR" id="PIRNR029950"/>
    </source>
</evidence>
<dbReference type="InterPro" id="IPR013422">
    <property type="entry name" value="CRISPR-assoc_prot_Cas5_N"/>
</dbReference>
<dbReference type="Proteomes" id="UP001168505">
    <property type="component" value="Unassembled WGS sequence"/>
</dbReference>
<dbReference type="GO" id="GO:0004519">
    <property type="term" value="F:endonuclease activity"/>
    <property type="evidence" value="ECO:0007669"/>
    <property type="project" value="UniProtKB-UniRule"/>
</dbReference>
<name>A0AAW7JM63_9ACTN</name>
<dbReference type="GO" id="GO:0016787">
    <property type="term" value="F:hydrolase activity"/>
    <property type="evidence" value="ECO:0007669"/>
    <property type="project" value="UniProtKB-KW"/>
</dbReference>
<dbReference type="PIRSF" id="PIRSF029950">
    <property type="entry name" value="Cas_CT1134"/>
    <property type="match status" value="1"/>
</dbReference>
<dbReference type="Gene3D" id="3.30.70.2660">
    <property type="match status" value="1"/>
</dbReference>
<dbReference type="GO" id="GO:0043571">
    <property type="term" value="P:maintenance of CRISPR repeat elements"/>
    <property type="evidence" value="ECO:0007669"/>
    <property type="project" value="UniProtKB-UniRule"/>
</dbReference>
<evidence type="ECO:0000313" key="4">
    <source>
        <dbReference type="Proteomes" id="UP001168505"/>
    </source>
</evidence>
<keyword evidence="2" id="KW-0540">Nuclease</keyword>
<dbReference type="GO" id="GO:0051607">
    <property type="term" value="P:defense response to virus"/>
    <property type="evidence" value="ECO:0007669"/>
    <property type="project" value="UniProtKB-UniRule"/>
</dbReference>
<dbReference type="InterPro" id="IPR021124">
    <property type="entry name" value="CRISPR-assoc_prot_Cas5"/>
</dbReference>
<dbReference type="EC" id="3.1.-.-" evidence="2"/>
<dbReference type="RefSeq" id="WP_289826560.1">
    <property type="nucleotide sequence ID" value="NZ_JAUEIR010000001.1"/>
</dbReference>
<gene>
    <name evidence="3" type="primary">cas5c</name>
    <name evidence="3" type="ORF">QVN40_01880</name>
</gene>
<dbReference type="Pfam" id="PF09704">
    <property type="entry name" value="Cas_Cas5d"/>
    <property type="match status" value="1"/>
</dbReference>
<keyword evidence="2" id="KW-0378">Hydrolase</keyword>
<protein>
    <recommendedName>
        <fullName evidence="2">pre-crRNA processing endonuclease</fullName>
        <ecNumber evidence="2">3.1.-.-</ecNumber>
    </recommendedName>
</protein>
<comment type="function">
    <text evidence="2">CRISPR (clustered regularly interspaced short palindromic repeat) is an adaptive immune system that provides protection against mobile genetic elements (viruses, transposable elements and conjugative plasmids). CRISPR clusters contain spacers, sequences complementary to antecedent mobile elements, and target invading nucleic acids. CRISPR clusters are transcribed and processed into CRISPR RNA (crRNA).</text>
</comment>
<proteinExistence type="inferred from homology"/>
<reference evidence="3" key="1">
    <citation type="submission" date="2023-06" db="EMBL/GenBank/DDBJ databases">
        <authorList>
            <person name="Zeman M."/>
            <person name="Kubasova T."/>
            <person name="Jahodarova E."/>
            <person name="Nykrynova M."/>
            <person name="Rychlik I."/>
        </authorList>
    </citation>
    <scope>NUCLEOTIDE SEQUENCE</scope>
    <source>
        <strain evidence="3">15_COKtk</strain>
    </source>
</reference>
<comment type="similarity">
    <text evidence="2">Belongs to the CRISPR-associated protein Cas5 family. Subtype I-C/Dvulg subfamily.</text>
</comment>
<dbReference type="NCBIfam" id="TIGR02593">
    <property type="entry name" value="CRISPR_cas5"/>
    <property type="match status" value="1"/>
</dbReference>
<evidence type="ECO:0000313" key="3">
    <source>
        <dbReference type="EMBL" id="MDN0068449.1"/>
    </source>
</evidence>
<reference evidence="3" key="2">
    <citation type="submission" date="2023-08" db="EMBL/GenBank/DDBJ databases">
        <title>Identification and characterization of horizontal gene transfer across gut microbiota members of farm animals based on homology search.</title>
        <authorList>
            <person name="Schwarzerova J."/>
            <person name="Nykrynova M."/>
            <person name="Jureckova K."/>
            <person name="Cejkova D."/>
            <person name="Rychlik I."/>
        </authorList>
    </citation>
    <scope>NUCLEOTIDE SEQUENCE</scope>
    <source>
        <strain evidence="3">15_COKtk</strain>
    </source>
</reference>
<dbReference type="AlphaFoldDB" id="A0AAW7JM63"/>
<keyword evidence="1 2" id="KW-0051">Antiviral defense</keyword>
<organism evidence="3 4">
    <name type="scientific">Collinsella ihumii</name>
    <dbReference type="NCBI Taxonomy" id="1720204"/>
    <lineage>
        <taxon>Bacteria</taxon>
        <taxon>Bacillati</taxon>
        <taxon>Actinomycetota</taxon>
        <taxon>Coriobacteriia</taxon>
        <taxon>Coriobacteriales</taxon>
        <taxon>Coriobacteriaceae</taxon>
        <taxon>Collinsella</taxon>
    </lineage>
</organism>
<dbReference type="EMBL" id="JAUEIR010000001">
    <property type="protein sequence ID" value="MDN0068449.1"/>
    <property type="molecule type" value="Genomic_DNA"/>
</dbReference>
<evidence type="ECO:0000256" key="1">
    <source>
        <dbReference type="ARBA" id="ARBA00023118"/>
    </source>
</evidence>
<sequence length="223" mass="25591">MGYGVRLKISGPRACFTRPEFKSERVSYDVITPSAARGILEAVYWKPSIRWLIDRIAVLNEIRFDTFRRNELESKLSYRNAKEAYEKGTDLAIVATDKRQQRAMTYLRDVAYVVDAHFDMTDRAGDVDDGPKKHYNIAMRRFRKGQHFAQPVLGCREFPAKVELLEADEEIAGFYSDAPERDLGYMLYDLDFSNADSPDPLFFRAMMRHGVIDVASAREGLVS</sequence>
<keyword evidence="2" id="KW-0255">Endonuclease</keyword>
<dbReference type="InterPro" id="IPR010155">
    <property type="entry name" value="CRISPR-assoc_prot_Cas5d"/>
</dbReference>